<evidence type="ECO:0000313" key="1">
    <source>
        <dbReference type="EMBL" id="EQA38338.1"/>
    </source>
</evidence>
<gene>
    <name evidence="1" type="ORF">LEP1GSC047_2050</name>
</gene>
<reference evidence="1 2" key="1">
    <citation type="submission" date="2013-05" db="EMBL/GenBank/DDBJ databases">
        <authorList>
            <person name="Harkins D.M."/>
            <person name="Durkin A.S."/>
            <person name="Brinkac L.M."/>
            <person name="Haft D.H."/>
            <person name="Selengut J.D."/>
            <person name="Sanka R."/>
            <person name="DePew J."/>
            <person name="Purushe J."/>
            <person name="Hartskeerl R.A."/>
            <person name="Ahmed A."/>
            <person name="van der Linden H."/>
            <person name="Goris M.G.A."/>
            <person name="Vinetz J.M."/>
            <person name="Sutton G.G."/>
            <person name="Nierman W.C."/>
            <person name="Fouts D.E."/>
        </authorList>
    </citation>
    <scope>NUCLEOTIDE SEQUENCE [LARGE SCALE GENOMIC DNA]</scope>
    <source>
        <strain evidence="1 2">10</strain>
    </source>
</reference>
<protein>
    <submittedName>
        <fullName evidence="1">Uncharacterized protein</fullName>
    </submittedName>
</protein>
<proteinExistence type="predicted"/>
<dbReference type="AlphaFoldDB" id="V6HFE4"/>
<accession>V6HFE4</accession>
<comment type="caution">
    <text evidence="1">The sequence shown here is derived from an EMBL/GenBank/DDBJ whole genome shotgun (WGS) entry which is preliminary data.</text>
</comment>
<dbReference type="Proteomes" id="UP000018719">
    <property type="component" value="Unassembled WGS sequence"/>
</dbReference>
<sequence length="38" mass="4394">MNERLGNFCSLKRLDRICDLAIDPFRKLCEIQSLPDVA</sequence>
<organism evidence="1 2">
    <name type="scientific">Leptospira inadai serovar Lyme str. 10</name>
    <dbReference type="NCBI Taxonomy" id="1049790"/>
    <lineage>
        <taxon>Bacteria</taxon>
        <taxon>Pseudomonadati</taxon>
        <taxon>Spirochaetota</taxon>
        <taxon>Spirochaetia</taxon>
        <taxon>Leptospirales</taxon>
        <taxon>Leptospiraceae</taxon>
        <taxon>Leptospira</taxon>
    </lineage>
</organism>
<evidence type="ECO:0000313" key="2">
    <source>
        <dbReference type="Proteomes" id="UP000018719"/>
    </source>
</evidence>
<dbReference type="EMBL" id="AHMM02000008">
    <property type="protein sequence ID" value="EQA38338.1"/>
    <property type="molecule type" value="Genomic_DNA"/>
</dbReference>
<name>V6HFE4_9LEPT</name>